<dbReference type="InterPro" id="IPR048780">
    <property type="entry name" value="Caudo_bapla_N"/>
</dbReference>
<dbReference type="Proteomes" id="UP000192095">
    <property type="component" value="Chromosome"/>
</dbReference>
<dbReference type="EMBL" id="CP015902">
    <property type="protein sequence ID" value="ARE20549.1"/>
    <property type="molecule type" value="Genomic_DNA"/>
</dbReference>
<reference evidence="2 3" key="1">
    <citation type="journal article" date="2017" name="BMC Genomics">
        <title>Comparative and functional genomics of the Lactococcus lactis taxon; insights into evolution and niche adaptation.</title>
        <authorList>
            <person name="Kelleher P."/>
            <person name="Bottacini F."/>
            <person name="Mahony J."/>
            <person name="Kilcawley K.N."/>
            <person name="van Sinderen D."/>
        </authorList>
    </citation>
    <scope>NUCLEOTIDE SEQUENCE [LARGE SCALE GENOMIC DNA]</scope>
    <source>
        <strain evidence="2 3">UC06</strain>
    </source>
</reference>
<gene>
    <name evidence="2" type="ORF">LLUC06_1002</name>
</gene>
<dbReference type="RefSeq" id="WP_052230906.1">
    <property type="nucleotide sequence ID" value="NZ_CP010050.1"/>
</dbReference>
<proteinExistence type="predicted"/>
<dbReference type="SUPFAM" id="SSF141658">
    <property type="entry name" value="Bacteriophage trimeric proteins domain"/>
    <property type="match status" value="1"/>
</dbReference>
<evidence type="ECO:0000313" key="3">
    <source>
        <dbReference type="Proteomes" id="UP000192095"/>
    </source>
</evidence>
<accession>A0A1V0P164</accession>
<evidence type="ECO:0000313" key="2">
    <source>
        <dbReference type="EMBL" id="ARE20549.1"/>
    </source>
</evidence>
<dbReference type="AlphaFoldDB" id="A0A1V0P164"/>
<evidence type="ECO:0000259" key="1">
    <source>
        <dbReference type="Pfam" id="PF20747"/>
    </source>
</evidence>
<dbReference type="Pfam" id="PF20747">
    <property type="entry name" value="Caudo_bapla_N"/>
    <property type="match status" value="1"/>
</dbReference>
<name>A0A1V0P164_LACLL</name>
<dbReference type="Gene3D" id="2.60.520.10">
    <property type="entry name" value="Phage fibre proteins"/>
    <property type="match status" value="1"/>
</dbReference>
<organism evidence="2 3">
    <name type="scientific">Lactococcus lactis subsp. lactis</name>
    <name type="common">Streptococcus lactis</name>
    <dbReference type="NCBI Taxonomy" id="1360"/>
    <lineage>
        <taxon>Bacteria</taxon>
        <taxon>Bacillati</taxon>
        <taxon>Bacillota</taxon>
        <taxon>Bacilli</taxon>
        <taxon>Lactobacillales</taxon>
        <taxon>Streptococcaceae</taxon>
        <taxon>Lactococcus</taxon>
    </lineage>
</organism>
<protein>
    <recommendedName>
        <fullName evidence="1">Receptor-binding protein N-terminal shoulder domain-containing protein</fullName>
    </recommendedName>
</protein>
<sequence>MTIRNYTFFSPNGTEFPVTANSDAKLYMLLAGNDYSQFIIKHWSEPVLTGLNKIYADTSILLGGRYFELNNEPVGLKPNSINYIHANVDPSNINTPVTLSVETANNSNSKDINSGNGVIKRLIDIVTTDATTIIKSEAPEQGRNFNTINSDKGNIKSLTISDSISEPSATTTWKLPYCNDNGSRLTRVGNLVIAEGTFTAGYVKPAGALVSGGSYPVETVPVGYRPWQDKYIAFSLRTSRNGDKVGRVQLLPDGRMSDMFLFNEGFKSTVDAMMFGESAMWITKDPFPTKDKINY</sequence>
<feature type="domain" description="Receptor-binding protein N-terminal shoulder" evidence="1">
    <location>
        <begin position="2"/>
        <end position="137"/>
    </location>
</feature>